<dbReference type="AlphaFoldDB" id="A0A926DJ88"/>
<organism evidence="1 2">
    <name type="scientific">Guopingia tenuis</name>
    <dbReference type="NCBI Taxonomy" id="2763656"/>
    <lineage>
        <taxon>Bacteria</taxon>
        <taxon>Bacillati</taxon>
        <taxon>Bacillota</taxon>
        <taxon>Clostridia</taxon>
        <taxon>Christensenellales</taxon>
        <taxon>Christensenellaceae</taxon>
        <taxon>Guopingia</taxon>
    </lineage>
</organism>
<comment type="caution">
    <text evidence="1">The sequence shown here is derived from an EMBL/GenBank/DDBJ whole genome shotgun (WGS) entry which is preliminary data.</text>
</comment>
<dbReference type="EMBL" id="JACRSS010000005">
    <property type="protein sequence ID" value="MBC8539083.1"/>
    <property type="molecule type" value="Genomic_DNA"/>
</dbReference>
<reference evidence="1" key="1">
    <citation type="submission" date="2020-08" db="EMBL/GenBank/DDBJ databases">
        <title>Genome public.</title>
        <authorList>
            <person name="Liu C."/>
            <person name="Sun Q."/>
        </authorList>
    </citation>
    <scope>NUCLEOTIDE SEQUENCE</scope>
    <source>
        <strain evidence="1">NSJ-63</strain>
    </source>
</reference>
<evidence type="ECO:0000313" key="2">
    <source>
        <dbReference type="Proteomes" id="UP000617951"/>
    </source>
</evidence>
<accession>A0A926DJ88</accession>
<protein>
    <submittedName>
        <fullName evidence="1">C-GCAxxG-C-C family protein</fullName>
    </submittedName>
</protein>
<name>A0A926DJ88_9FIRM</name>
<gene>
    <name evidence="1" type="ORF">H8693_09075</name>
</gene>
<evidence type="ECO:0000313" key="1">
    <source>
        <dbReference type="EMBL" id="MBC8539083.1"/>
    </source>
</evidence>
<dbReference type="InterPro" id="IPR010181">
    <property type="entry name" value="CGCAxxGCC_motif"/>
</dbReference>
<dbReference type="Proteomes" id="UP000617951">
    <property type="component" value="Unassembled WGS sequence"/>
</dbReference>
<keyword evidence="2" id="KW-1185">Reference proteome</keyword>
<dbReference type="RefSeq" id="WP_249280703.1">
    <property type="nucleotide sequence ID" value="NZ_JACRSS010000005.1"/>
</dbReference>
<dbReference type="Pfam" id="PF09719">
    <property type="entry name" value="C_GCAxxG_C_C"/>
    <property type="match status" value="1"/>
</dbReference>
<dbReference type="SUPFAM" id="SSF48695">
    <property type="entry name" value="Multiheme cytochromes"/>
    <property type="match status" value="1"/>
</dbReference>
<proteinExistence type="predicted"/>
<dbReference type="InterPro" id="IPR036280">
    <property type="entry name" value="Multihaem_cyt_sf"/>
</dbReference>
<sequence length="132" mass="14151">MNIEELTAQYYLEKDCNCAETVLHAANDAYQLGLDDNAMKVIGGFGGGCGCGHLCGAVAGAIGAIGKMRIAQQAHGSDVGKVCAEYMQKYREKMGSTLCSELKPKYNVDETRCLPVCLAAVRLLDEIVSKQK</sequence>
<dbReference type="NCBIfam" id="TIGR01909">
    <property type="entry name" value="C_GCAxxG_C_C"/>
    <property type="match status" value="1"/>
</dbReference>